<keyword evidence="1" id="KW-0808">Transferase</keyword>
<dbReference type="Gene3D" id="3.90.550.10">
    <property type="entry name" value="Spore Coat Polysaccharide Biosynthesis Protein SpsA, Chain A"/>
    <property type="match status" value="1"/>
</dbReference>
<name>A0ABY8PMN7_9BACT</name>
<accession>A0ABY8PMN7</accession>
<evidence type="ECO:0000313" key="1">
    <source>
        <dbReference type="EMBL" id="WGS63899.1"/>
    </source>
</evidence>
<dbReference type="RefSeq" id="WP_280997123.1">
    <property type="nucleotide sequence ID" value="NZ_CP069362.1"/>
</dbReference>
<keyword evidence="1" id="KW-0548">Nucleotidyltransferase</keyword>
<dbReference type="NCBIfam" id="TIGR03584">
    <property type="entry name" value="PseF"/>
    <property type="match status" value="1"/>
</dbReference>
<dbReference type="Pfam" id="PF02348">
    <property type="entry name" value="CTP_transf_3"/>
    <property type="match status" value="1"/>
</dbReference>
<protein>
    <submittedName>
        <fullName evidence="1">Pseudaminic acid cytidylyltransferase</fullName>
        <ecNumber evidence="1">2.7.7.81</ecNumber>
    </submittedName>
</protein>
<dbReference type="CDD" id="cd02513">
    <property type="entry name" value="CMP-NeuAc_Synthase"/>
    <property type="match status" value="1"/>
</dbReference>
<dbReference type="InterPro" id="IPR003329">
    <property type="entry name" value="Cytidylyl_trans"/>
</dbReference>
<evidence type="ECO:0000313" key="2">
    <source>
        <dbReference type="Proteomes" id="UP001232493"/>
    </source>
</evidence>
<gene>
    <name evidence="1" type="primary">pseF</name>
    <name evidence="1" type="ORF">JRV97_05830</name>
</gene>
<dbReference type="PANTHER" id="PTHR21485">
    <property type="entry name" value="HAD SUPERFAMILY MEMBERS CMAS AND KDSC"/>
    <property type="match status" value="1"/>
</dbReference>
<dbReference type="PANTHER" id="PTHR21485:SF6">
    <property type="entry name" value="N-ACYLNEURAMINATE CYTIDYLYLTRANSFERASE-RELATED"/>
    <property type="match status" value="1"/>
</dbReference>
<proteinExistence type="predicted"/>
<dbReference type="InterPro" id="IPR029044">
    <property type="entry name" value="Nucleotide-diphossugar_trans"/>
</dbReference>
<dbReference type="InterPro" id="IPR020039">
    <property type="entry name" value="PseF"/>
</dbReference>
<dbReference type="GO" id="GO:0016779">
    <property type="term" value="F:nucleotidyltransferase activity"/>
    <property type="evidence" value="ECO:0007669"/>
    <property type="project" value="UniProtKB-KW"/>
</dbReference>
<dbReference type="SUPFAM" id="SSF53448">
    <property type="entry name" value="Nucleotide-diphospho-sugar transferases"/>
    <property type="match status" value="1"/>
</dbReference>
<dbReference type="EC" id="2.7.7.81" evidence="1"/>
<sequence length="240" mass="27879">MKNLAIIPARGGSKRIPRKNIKKFYGKPIISYSIEAAIKSNIFDEIMVSTEDGEIAEIAKSYGAKIPFLRSKDNSNDYATLVDVCLEVIEEYEKNDVFFDYACCILPTAPLINYENIIKAYKLLSEKNFDSVITVTEYSFPIQRSFKLKNNKLEMNWPENMMKRSQDLEKTYHDAGQFIFFKIEELKKQKVLYMKNMGGIILSNIEVQDIDNEIDWKLAELKYELLKKYLDGDENKSDNK</sequence>
<dbReference type="InterPro" id="IPR050793">
    <property type="entry name" value="CMP-NeuNAc_synthase"/>
</dbReference>
<dbReference type="EMBL" id="CP069362">
    <property type="protein sequence ID" value="WGS63899.1"/>
    <property type="molecule type" value="Genomic_DNA"/>
</dbReference>
<organism evidence="1 2">
    <name type="scientific">Marinitoga aeolica</name>
    <dbReference type="NCBI Taxonomy" id="2809031"/>
    <lineage>
        <taxon>Bacteria</taxon>
        <taxon>Thermotogati</taxon>
        <taxon>Thermotogota</taxon>
        <taxon>Thermotogae</taxon>
        <taxon>Petrotogales</taxon>
        <taxon>Petrotogaceae</taxon>
        <taxon>Marinitoga</taxon>
    </lineage>
</organism>
<reference evidence="1 2" key="1">
    <citation type="submission" date="2021-02" db="EMBL/GenBank/DDBJ databases">
        <title>Characterization of Marinitoga sp. nov. str. BP5-C20A.</title>
        <authorList>
            <person name="Erauso G."/>
            <person name="Postec A."/>
        </authorList>
    </citation>
    <scope>NUCLEOTIDE SEQUENCE [LARGE SCALE GENOMIC DNA]</scope>
    <source>
        <strain evidence="1 2">BP5-C20A</strain>
    </source>
</reference>
<dbReference type="Proteomes" id="UP001232493">
    <property type="component" value="Chromosome"/>
</dbReference>
<keyword evidence="2" id="KW-1185">Reference proteome</keyword>